<evidence type="ECO:0000256" key="1">
    <source>
        <dbReference type="SAM" id="SignalP"/>
    </source>
</evidence>
<dbReference type="EMBL" id="RJVJ01000002">
    <property type="protein sequence ID" value="ROR38471.1"/>
    <property type="molecule type" value="Genomic_DNA"/>
</dbReference>
<organism evidence="2 3">
    <name type="scientific">Kitasatospora cineracea</name>
    <dbReference type="NCBI Taxonomy" id="88074"/>
    <lineage>
        <taxon>Bacteria</taxon>
        <taxon>Bacillati</taxon>
        <taxon>Actinomycetota</taxon>
        <taxon>Actinomycetes</taxon>
        <taxon>Kitasatosporales</taxon>
        <taxon>Streptomycetaceae</taxon>
        <taxon>Kitasatospora</taxon>
    </lineage>
</organism>
<accession>A0A8G1UEN0</accession>
<dbReference type="RefSeq" id="WP_279638460.1">
    <property type="nucleotide sequence ID" value="NZ_RJVJ01000002.1"/>
</dbReference>
<dbReference type="Proteomes" id="UP000267408">
    <property type="component" value="Unassembled WGS sequence"/>
</dbReference>
<dbReference type="GO" id="GO:0016829">
    <property type="term" value="F:lyase activity"/>
    <property type="evidence" value="ECO:0007669"/>
    <property type="project" value="UniProtKB-KW"/>
</dbReference>
<reference evidence="2 3" key="1">
    <citation type="submission" date="2018-11" db="EMBL/GenBank/DDBJ databases">
        <title>Sequencing the genomes of 1000 actinobacteria strains.</title>
        <authorList>
            <person name="Klenk H.-P."/>
        </authorList>
    </citation>
    <scope>NUCLEOTIDE SEQUENCE [LARGE SCALE GENOMIC DNA]</scope>
    <source>
        <strain evidence="2 3">DSM 44780</strain>
    </source>
</reference>
<name>A0A8G1UEN0_9ACTN</name>
<feature type="signal peptide" evidence="1">
    <location>
        <begin position="1"/>
        <end position="19"/>
    </location>
</feature>
<keyword evidence="1" id="KW-0732">Signal</keyword>
<comment type="caution">
    <text evidence="2">The sequence shown here is derived from an EMBL/GenBank/DDBJ whole genome shotgun (WGS) entry which is preliminary data.</text>
</comment>
<dbReference type="AlphaFoldDB" id="A0A8G1UEN0"/>
<feature type="chain" id="PRO_5039592465" evidence="1">
    <location>
        <begin position="20"/>
        <end position="252"/>
    </location>
</feature>
<keyword evidence="2" id="KW-0456">Lyase</keyword>
<evidence type="ECO:0000313" key="3">
    <source>
        <dbReference type="Proteomes" id="UP000267408"/>
    </source>
</evidence>
<sequence length="252" mass="27021">MFRPAPAFRPAPVFRPARAATLALALAAAALLPTAAPGTAAAAPAAGKVIWAADTAEGPSSFAAVQCKAGNFGTVQDPARGKVWRARQAAGEERCETLSPDLVNGATVYVGWSSRVRIGDDRSRYVFQLKCSPSEGTANHPVEIDVADGRVRLQEWDTQHVAHPLWSAPVADDQWHGYVLKLRLGRTDGTVDFWYDGVKQTFTTGSGTYTGTTWDGTRDYLKWGSYHPSPADAVNTFTSPAIATGYDLVKGR</sequence>
<protein>
    <submittedName>
        <fullName evidence="2">Polysaccharide lyase-like protein</fullName>
    </submittedName>
</protein>
<proteinExistence type="predicted"/>
<evidence type="ECO:0000313" key="2">
    <source>
        <dbReference type="EMBL" id="ROR38471.1"/>
    </source>
</evidence>
<dbReference type="Gene3D" id="2.60.120.200">
    <property type="match status" value="1"/>
</dbReference>
<gene>
    <name evidence="2" type="ORF">EDD39_6653</name>
</gene>